<dbReference type="PANTHER" id="PTHR43591">
    <property type="entry name" value="METHYLTRANSFERASE"/>
    <property type="match status" value="1"/>
</dbReference>
<dbReference type="GO" id="GO:0032259">
    <property type="term" value="P:methylation"/>
    <property type="evidence" value="ECO:0007669"/>
    <property type="project" value="UniProtKB-KW"/>
</dbReference>
<organism evidence="2">
    <name type="scientific">candidate division WOR-3 bacterium</name>
    <dbReference type="NCBI Taxonomy" id="2052148"/>
    <lineage>
        <taxon>Bacteria</taxon>
        <taxon>Bacteria division WOR-3</taxon>
    </lineage>
</organism>
<dbReference type="SUPFAM" id="SSF53335">
    <property type="entry name" value="S-adenosyl-L-methionine-dependent methyltransferases"/>
    <property type="match status" value="1"/>
</dbReference>
<dbReference type="Gene3D" id="2.20.25.110">
    <property type="entry name" value="S-adenosyl-L-methionine-dependent methyltransferases"/>
    <property type="match status" value="1"/>
</dbReference>
<dbReference type="PANTHER" id="PTHR43591:SF110">
    <property type="entry name" value="RHODANESE DOMAIN-CONTAINING PROTEIN"/>
    <property type="match status" value="1"/>
</dbReference>
<dbReference type="GO" id="GO:0008168">
    <property type="term" value="F:methyltransferase activity"/>
    <property type="evidence" value="ECO:0007669"/>
    <property type="project" value="UniProtKB-KW"/>
</dbReference>
<name>A0A7V3KNT2_UNCW3</name>
<evidence type="ECO:0000313" key="2">
    <source>
        <dbReference type="EMBL" id="HGB36128.1"/>
    </source>
</evidence>
<comment type="caution">
    <text evidence="2">The sequence shown here is derived from an EMBL/GenBank/DDBJ whole genome shotgun (WGS) entry which is preliminary data.</text>
</comment>
<gene>
    <name evidence="2" type="ORF">ENV38_04410</name>
</gene>
<dbReference type="InterPro" id="IPR041698">
    <property type="entry name" value="Methyltransf_25"/>
</dbReference>
<protein>
    <submittedName>
        <fullName evidence="2">Class I SAM-dependent methyltransferase</fullName>
    </submittedName>
</protein>
<dbReference type="EMBL" id="DTGD01000161">
    <property type="protein sequence ID" value="HGB36128.1"/>
    <property type="molecule type" value="Genomic_DNA"/>
</dbReference>
<sequence length="260" mass="30549">MKILTNPIKLKAMNDPFSLIAEYYDEVMEKVDYDEWARYIKTLFSMAPLKPIKRVLDLASGTGNLSIKLGNQGYEVFGLDYSPGMVRVAKRKIVDKPFTMHMIIADFRKLPFRKNLFDAVISTFDSLNNILEPEELFETFREVREVLRKGGPFIFDLNTNWSFETEWHNMTRVEETANTVSIWKSRYLNGIVYLYFTLFVRIDKGDTYKKIYTVFRERGYDPDEVKKYLKKAGFKKVYCYDHLTLSPGKAKSSRITYLAY</sequence>
<keyword evidence="2" id="KW-0489">Methyltransferase</keyword>
<feature type="domain" description="Methyltransferase" evidence="1">
    <location>
        <begin position="55"/>
        <end position="151"/>
    </location>
</feature>
<keyword evidence="2" id="KW-0808">Transferase</keyword>
<reference evidence="2" key="1">
    <citation type="journal article" date="2020" name="mSystems">
        <title>Genome- and Community-Level Interaction Insights into Carbon Utilization and Element Cycling Functions of Hydrothermarchaeota in Hydrothermal Sediment.</title>
        <authorList>
            <person name="Zhou Z."/>
            <person name="Liu Y."/>
            <person name="Xu W."/>
            <person name="Pan J."/>
            <person name="Luo Z.H."/>
            <person name="Li M."/>
        </authorList>
    </citation>
    <scope>NUCLEOTIDE SEQUENCE [LARGE SCALE GENOMIC DNA]</scope>
    <source>
        <strain evidence="2">SpSt-754</strain>
    </source>
</reference>
<proteinExistence type="predicted"/>
<dbReference type="InterPro" id="IPR029063">
    <property type="entry name" value="SAM-dependent_MTases_sf"/>
</dbReference>
<dbReference type="CDD" id="cd02440">
    <property type="entry name" value="AdoMet_MTases"/>
    <property type="match status" value="1"/>
</dbReference>
<accession>A0A7V3KNT2</accession>
<dbReference type="Pfam" id="PF13649">
    <property type="entry name" value="Methyltransf_25"/>
    <property type="match status" value="1"/>
</dbReference>
<evidence type="ECO:0000259" key="1">
    <source>
        <dbReference type="Pfam" id="PF13649"/>
    </source>
</evidence>
<dbReference type="Gene3D" id="3.40.50.150">
    <property type="entry name" value="Vaccinia Virus protein VP39"/>
    <property type="match status" value="1"/>
</dbReference>
<dbReference type="AlphaFoldDB" id="A0A7V3KNT2"/>